<dbReference type="PANTHER" id="PTHR35218:SF9">
    <property type="entry name" value="ENDONUCLEASE_EXONUCLEASE_PHOSPHATASE DOMAIN-CONTAINING PROTEIN"/>
    <property type="match status" value="1"/>
</dbReference>
<dbReference type="EMBL" id="JACGWJ010000003">
    <property type="protein sequence ID" value="KAL0431154.1"/>
    <property type="molecule type" value="Genomic_DNA"/>
</dbReference>
<name>A0AAW2VN08_SESRA</name>
<dbReference type="PANTHER" id="PTHR35218">
    <property type="entry name" value="RNASE H DOMAIN-CONTAINING PROTEIN"/>
    <property type="match status" value="1"/>
</dbReference>
<proteinExistence type="predicted"/>
<reference evidence="1" key="1">
    <citation type="submission" date="2020-06" db="EMBL/GenBank/DDBJ databases">
        <authorList>
            <person name="Li T."/>
            <person name="Hu X."/>
            <person name="Zhang T."/>
            <person name="Song X."/>
            <person name="Zhang H."/>
            <person name="Dai N."/>
            <person name="Sheng W."/>
            <person name="Hou X."/>
            <person name="Wei L."/>
        </authorList>
    </citation>
    <scope>NUCLEOTIDE SEQUENCE</scope>
    <source>
        <strain evidence="1">G02</strain>
        <tissue evidence="1">Leaf</tissue>
    </source>
</reference>
<evidence type="ECO:0008006" key="2">
    <source>
        <dbReference type="Google" id="ProtNLM"/>
    </source>
</evidence>
<dbReference type="Gene3D" id="3.60.10.10">
    <property type="entry name" value="Endonuclease/exonuclease/phosphatase"/>
    <property type="match status" value="1"/>
</dbReference>
<sequence length="178" mass="20326">MGRPRGRGRWARGMITNTSRKRAYGIRIIDMDDSTALNKRRQLIDEDSDAISRSPAGSHESLNLELSGVGVPLDSSFARKSGGFMLLWRKDLNVTLQSFSPHHIDITVAEVGNDSWRFTKFYGHPEVAKSKESWNLLRKLSKQSVRPWLCTGDFNEIISKEEKQGQLVHPEWQVEAFR</sequence>
<protein>
    <recommendedName>
        <fullName evidence="2">Endonuclease/exonuclease/phosphatase</fullName>
    </recommendedName>
</protein>
<gene>
    <name evidence="1" type="ORF">Sradi_0741400</name>
</gene>
<comment type="caution">
    <text evidence="1">The sequence shown here is derived from an EMBL/GenBank/DDBJ whole genome shotgun (WGS) entry which is preliminary data.</text>
</comment>
<dbReference type="SUPFAM" id="SSF56219">
    <property type="entry name" value="DNase I-like"/>
    <property type="match status" value="1"/>
</dbReference>
<accession>A0AAW2VN08</accession>
<dbReference type="AlphaFoldDB" id="A0AAW2VN08"/>
<organism evidence="1">
    <name type="scientific">Sesamum radiatum</name>
    <name type="common">Black benniseed</name>
    <dbReference type="NCBI Taxonomy" id="300843"/>
    <lineage>
        <taxon>Eukaryota</taxon>
        <taxon>Viridiplantae</taxon>
        <taxon>Streptophyta</taxon>
        <taxon>Embryophyta</taxon>
        <taxon>Tracheophyta</taxon>
        <taxon>Spermatophyta</taxon>
        <taxon>Magnoliopsida</taxon>
        <taxon>eudicotyledons</taxon>
        <taxon>Gunneridae</taxon>
        <taxon>Pentapetalae</taxon>
        <taxon>asterids</taxon>
        <taxon>lamiids</taxon>
        <taxon>Lamiales</taxon>
        <taxon>Pedaliaceae</taxon>
        <taxon>Sesamum</taxon>
    </lineage>
</organism>
<reference evidence="1" key="2">
    <citation type="journal article" date="2024" name="Plant">
        <title>Genomic evolution and insights into agronomic trait innovations of Sesamum species.</title>
        <authorList>
            <person name="Miao H."/>
            <person name="Wang L."/>
            <person name="Qu L."/>
            <person name="Liu H."/>
            <person name="Sun Y."/>
            <person name="Le M."/>
            <person name="Wang Q."/>
            <person name="Wei S."/>
            <person name="Zheng Y."/>
            <person name="Lin W."/>
            <person name="Duan Y."/>
            <person name="Cao H."/>
            <person name="Xiong S."/>
            <person name="Wang X."/>
            <person name="Wei L."/>
            <person name="Li C."/>
            <person name="Ma Q."/>
            <person name="Ju M."/>
            <person name="Zhao R."/>
            <person name="Li G."/>
            <person name="Mu C."/>
            <person name="Tian Q."/>
            <person name="Mei H."/>
            <person name="Zhang T."/>
            <person name="Gao T."/>
            <person name="Zhang H."/>
        </authorList>
    </citation>
    <scope>NUCLEOTIDE SEQUENCE</scope>
    <source>
        <strain evidence="1">G02</strain>
    </source>
</reference>
<evidence type="ECO:0000313" key="1">
    <source>
        <dbReference type="EMBL" id="KAL0431154.1"/>
    </source>
</evidence>
<dbReference type="InterPro" id="IPR036691">
    <property type="entry name" value="Endo/exonu/phosph_ase_sf"/>
</dbReference>